<keyword evidence="4" id="KW-1185">Reference proteome</keyword>
<evidence type="ECO:0000256" key="1">
    <source>
        <dbReference type="SAM" id="MobiDB-lite"/>
    </source>
</evidence>
<proteinExistence type="predicted"/>
<keyword evidence="2" id="KW-0812">Transmembrane</keyword>
<keyword evidence="2" id="KW-0472">Membrane</keyword>
<protein>
    <submittedName>
        <fullName evidence="3">Uncharacterized protein</fullName>
    </submittedName>
</protein>
<accession>A0A9Q1GBP3</accession>
<gene>
    <name evidence="3" type="ORF">SKAU_G00013980</name>
</gene>
<keyword evidence="2" id="KW-1133">Transmembrane helix</keyword>
<name>A0A9Q1GBP3_SYNKA</name>
<dbReference type="Proteomes" id="UP001152622">
    <property type="component" value="Chromosome 1"/>
</dbReference>
<dbReference type="AlphaFoldDB" id="A0A9Q1GBP3"/>
<reference evidence="3" key="1">
    <citation type="journal article" date="2023" name="Science">
        <title>Genome structures resolve the early diversification of teleost fishes.</title>
        <authorList>
            <person name="Parey E."/>
            <person name="Louis A."/>
            <person name="Montfort J."/>
            <person name="Bouchez O."/>
            <person name="Roques C."/>
            <person name="Iampietro C."/>
            <person name="Lluch J."/>
            <person name="Castinel A."/>
            <person name="Donnadieu C."/>
            <person name="Desvignes T."/>
            <person name="Floi Bucao C."/>
            <person name="Jouanno E."/>
            <person name="Wen M."/>
            <person name="Mejri S."/>
            <person name="Dirks R."/>
            <person name="Jansen H."/>
            <person name="Henkel C."/>
            <person name="Chen W.J."/>
            <person name="Zahm M."/>
            <person name="Cabau C."/>
            <person name="Klopp C."/>
            <person name="Thompson A.W."/>
            <person name="Robinson-Rechavi M."/>
            <person name="Braasch I."/>
            <person name="Lecointre G."/>
            <person name="Bobe J."/>
            <person name="Postlethwait J.H."/>
            <person name="Berthelot C."/>
            <person name="Roest Crollius H."/>
            <person name="Guiguen Y."/>
        </authorList>
    </citation>
    <scope>NUCLEOTIDE SEQUENCE</scope>
    <source>
        <strain evidence="3">WJC10195</strain>
    </source>
</reference>
<evidence type="ECO:0000256" key="2">
    <source>
        <dbReference type="SAM" id="Phobius"/>
    </source>
</evidence>
<feature type="transmembrane region" description="Helical" evidence="2">
    <location>
        <begin position="111"/>
        <end position="132"/>
    </location>
</feature>
<evidence type="ECO:0000313" key="3">
    <source>
        <dbReference type="EMBL" id="KAJ8380620.1"/>
    </source>
</evidence>
<dbReference type="EMBL" id="JAINUF010000001">
    <property type="protein sequence ID" value="KAJ8380620.1"/>
    <property type="molecule type" value="Genomic_DNA"/>
</dbReference>
<evidence type="ECO:0000313" key="4">
    <source>
        <dbReference type="Proteomes" id="UP001152622"/>
    </source>
</evidence>
<feature type="region of interest" description="Disordered" evidence="1">
    <location>
        <begin position="18"/>
        <end position="38"/>
    </location>
</feature>
<sequence>MSFQCALLLKQQAEAPLHEHSQLSKRSGPAEALGCGYPSRRGPRVRHLTREHLRLLPALQPPLQKAGVVWQVNKSSLLRRYLWYTGSPLLPRLPGWCTGRRPRGLDMGHQALIASWHSLMSVLCFSSTLLLGSRRRYWRLSSRHPVSPAARRWVYGRQGLHH</sequence>
<organism evidence="3 4">
    <name type="scientific">Synaphobranchus kaupii</name>
    <name type="common">Kaup's arrowtooth eel</name>
    <dbReference type="NCBI Taxonomy" id="118154"/>
    <lineage>
        <taxon>Eukaryota</taxon>
        <taxon>Metazoa</taxon>
        <taxon>Chordata</taxon>
        <taxon>Craniata</taxon>
        <taxon>Vertebrata</taxon>
        <taxon>Euteleostomi</taxon>
        <taxon>Actinopterygii</taxon>
        <taxon>Neopterygii</taxon>
        <taxon>Teleostei</taxon>
        <taxon>Anguilliformes</taxon>
        <taxon>Synaphobranchidae</taxon>
        <taxon>Synaphobranchus</taxon>
    </lineage>
</organism>
<comment type="caution">
    <text evidence="3">The sequence shown here is derived from an EMBL/GenBank/DDBJ whole genome shotgun (WGS) entry which is preliminary data.</text>
</comment>